<dbReference type="EMBL" id="CP074132">
    <property type="protein sequence ID" value="QUX26788.1"/>
    <property type="molecule type" value="Genomic_DNA"/>
</dbReference>
<accession>A0ABX8C123</accession>
<evidence type="ECO:0000259" key="2">
    <source>
        <dbReference type="Pfam" id="PF22725"/>
    </source>
</evidence>
<proteinExistence type="predicted"/>
<protein>
    <submittedName>
        <fullName evidence="3">Gfo/Idh/MocA family oxidoreductase</fullName>
    </submittedName>
</protein>
<dbReference type="Pfam" id="PF22725">
    <property type="entry name" value="GFO_IDH_MocA_C3"/>
    <property type="match status" value="1"/>
</dbReference>
<dbReference type="Gene3D" id="3.40.50.720">
    <property type="entry name" value="NAD(P)-binding Rossmann-like Domain"/>
    <property type="match status" value="1"/>
</dbReference>
<dbReference type="InterPro" id="IPR051317">
    <property type="entry name" value="Gfo/Idh/MocA_oxidoreduct"/>
</dbReference>
<feature type="domain" description="Gfo/Idh/MocA-like oxidoreductase N-terminal" evidence="1">
    <location>
        <begin position="50"/>
        <end position="136"/>
    </location>
</feature>
<evidence type="ECO:0000313" key="4">
    <source>
        <dbReference type="Proteomes" id="UP000678016"/>
    </source>
</evidence>
<organism evidence="3 4">
    <name type="scientific">Nocardiopsis akebiae</name>
    <dbReference type="NCBI Taxonomy" id="2831968"/>
    <lineage>
        <taxon>Bacteria</taxon>
        <taxon>Bacillati</taxon>
        <taxon>Actinomycetota</taxon>
        <taxon>Actinomycetes</taxon>
        <taxon>Streptosporangiales</taxon>
        <taxon>Nocardiopsidaceae</taxon>
        <taxon>Nocardiopsis</taxon>
    </lineage>
</organism>
<keyword evidence="4" id="KW-1185">Reference proteome</keyword>
<dbReference type="PANTHER" id="PTHR43708:SF8">
    <property type="entry name" value="OXIDOREDUCTASE"/>
    <property type="match status" value="1"/>
</dbReference>
<dbReference type="Gene3D" id="3.30.360.10">
    <property type="entry name" value="Dihydrodipicolinate Reductase, domain 2"/>
    <property type="match status" value="1"/>
</dbReference>
<feature type="domain" description="GFO/IDH/MocA-like oxidoreductase" evidence="2">
    <location>
        <begin position="149"/>
        <end position="285"/>
    </location>
</feature>
<evidence type="ECO:0000313" key="3">
    <source>
        <dbReference type="EMBL" id="QUX26788.1"/>
    </source>
</evidence>
<dbReference type="SUPFAM" id="SSF55347">
    <property type="entry name" value="Glyceraldehyde-3-phosphate dehydrogenase-like, C-terminal domain"/>
    <property type="match status" value="1"/>
</dbReference>
<dbReference type="PANTHER" id="PTHR43708">
    <property type="entry name" value="CONSERVED EXPRESSED OXIDOREDUCTASE (EUROFUNG)"/>
    <property type="match status" value="1"/>
</dbReference>
<dbReference type="Proteomes" id="UP000678016">
    <property type="component" value="Chromosome"/>
</dbReference>
<reference evidence="4" key="1">
    <citation type="submission" date="2021-05" db="EMBL/GenBank/DDBJ databases">
        <title>Direct Submission.</title>
        <authorList>
            <person name="Li K."/>
            <person name="Gao J."/>
        </authorList>
    </citation>
    <scope>NUCLEOTIDE SEQUENCE [LARGE SCALE GENOMIC DNA]</scope>
    <source>
        <strain evidence="4">HDS12</strain>
    </source>
</reference>
<dbReference type="RefSeq" id="WP_212639889.1">
    <property type="nucleotide sequence ID" value="NZ_CP074132.1"/>
</dbReference>
<dbReference type="InterPro" id="IPR055170">
    <property type="entry name" value="GFO_IDH_MocA-like_dom"/>
</dbReference>
<name>A0ABX8C123_9ACTN</name>
<dbReference type="Pfam" id="PF01408">
    <property type="entry name" value="GFO_IDH_MocA"/>
    <property type="match status" value="1"/>
</dbReference>
<dbReference type="InterPro" id="IPR036291">
    <property type="entry name" value="NAD(P)-bd_dom_sf"/>
</dbReference>
<evidence type="ECO:0000259" key="1">
    <source>
        <dbReference type="Pfam" id="PF01408"/>
    </source>
</evidence>
<gene>
    <name evidence="3" type="ORF">KGD83_15480</name>
</gene>
<dbReference type="SUPFAM" id="SSF51735">
    <property type="entry name" value="NAD(P)-binding Rossmann-fold domains"/>
    <property type="match status" value="1"/>
</dbReference>
<sequence length="384" mass="42847">MGDHVLGVAMNGVTGRMGYRQHLTRSVLAIREAGGIRLPDGSRIIPEPVLVGRSEHKLREIAERHGIERWSTDLDGVLSDDDITVYFDSQITHAREAAVRAAIAAGKHVYVEKPTASTLSAALELAKLARDAGVRNGVVQDKLFLPGLLKLRRLVESGFFGRILSVRGEFGYWVFEGDWQPAQRPSWNYRAEEGGGMVLDMFPHWHYILEHLFGQVRAVTAKVATHIPRRWDEEGRPYEATADDSAYGIFELDGGVIAQINSSWNVRVARDELVEFQVDGTHGSAVAGLRSCRAQHRSATPKAVWNPDLEDLGRYREQWEPVPDNTEFPNGFRAQWEDFLRHVVLDTPFPHDLLSGARGLQMAEAGLQSARTGRTIELDEVTLA</sequence>
<dbReference type="InterPro" id="IPR000683">
    <property type="entry name" value="Gfo/Idh/MocA-like_OxRdtase_N"/>
</dbReference>